<dbReference type="PANTHER" id="PTHR35797:SF1">
    <property type="entry name" value="PROTEASE"/>
    <property type="match status" value="1"/>
</dbReference>
<evidence type="ECO:0000313" key="4">
    <source>
        <dbReference type="Proteomes" id="UP000594121"/>
    </source>
</evidence>
<dbReference type="GeneID" id="59149693"/>
<feature type="domain" description="CAAX prenyl protease 2/Lysostaphin resistance protein A-like" evidence="2">
    <location>
        <begin position="70"/>
        <end position="168"/>
    </location>
</feature>
<proteinExistence type="predicted"/>
<keyword evidence="1" id="KW-0472">Membrane</keyword>
<evidence type="ECO:0000259" key="2">
    <source>
        <dbReference type="Pfam" id="PF02517"/>
    </source>
</evidence>
<dbReference type="GO" id="GO:0004175">
    <property type="term" value="F:endopeptidase activity"/>
    <property type="evidence" value="ECO:0007669"/>
    <property type="project" value="UniProtKB-ARBA"/>
</dbReference>
<dbReference type="Proteomes" id="UP000594121">
    <property type="component" value="Chromosome"/>
</dbReference>
<dbReference type="PANTHER" id="PTHR35797">
    <property type="entry name" value="PROTEASE-RELATED"/>
    <property type="match status" value="1"/>
</dbReference>
<dbReference type="GO" id="GO:0080120">
    <property type="term" value="P:CAAX-box protein maturation"/>
    <property type="evidence" value="ECO:0007669"/>
    <property type="project" value="UniProtKB-ARBA"/>
</dbReference>
<keyword evidence="4" id="KW-1185">Reference proteome</keyword>
<keyword evidence="1" id="KW-0812">Transmembrane</keyword>
<accession>A0A7L9FFU1</accession>
<dbReference type="InParanoid" id="A0A7L9FFU1"/>
<gene>
    <name evidence="3" type="ORF">IG193_07315</name>
</gene>
<name>A0A7L9FFU1_9CREN</name>
<dbReference type="InterPro" id="IPR003675">
    <property type="entry name" value="Rce1/LyrA-like_dom"/>
</dbReference>
<keyword evidence="3" id="KW-0378">Hydrolase</keyword>
<feature type="transmembrane region" description="Helical" evidence="1">
    <location>
        <begin position="20"/>
        <end position="40"/>
    </location>
</feature>
<protein>
    <submittedName>
        <fullName evidence="3">CPBP family intramembrane metalloprotease</fullName>
    </submittedName>
</protein>
<reference evidence="3 4" key="1">
    <citation type="submission" date="2020-10" db="EMBL/GenBank/DDBJ databases">
        <title>Thermofilum lucidum 3507LT sp. nov. a novel member of Thermofilaceae family isolated from Chile hot spring, and proposal of description order Thermofilales.</title>
        <authorList>
            <person name="Zayulina K.S."/>
            <person name="Elcheninov A.G."/>
            <person name="Toshchakov S.V."/>
            <person name="Kublanov I.V."/>
        </authorList>
    </citation>
    <scope>NUCLEOTIDE SEQUENCE [LARGE SCALE GENOMIC DNA]</scope>
    <source>
        <strain evidence="3 4">3507LT</strain>
    </source>
</reference>
<dbReference type="GO" id="GO:0006508">
    <property type="term" value="P:proteolysis"/>
    <property type="evidence" value="ECO:0007669"/>
    <property type="project" value="UniProtKB-KW"/>
</dbReference>
<dbReference type="AlphaFoldDB" id="A0A7L9FFU1"/>
<dbReference type="GO" id="GO:0008237">
    <property type="term" value="F:metallopeptidase activity"/>
    <property type="evidence" value="ECO:0007669"/>
    <property type="project" value="UniProtKB-KW"/>
</dbReference>
<feature type="transmembrane region" description="Helical" evidence="1">
    <location>
        <begin position="52"/>
        <end position="79"/>
    </location>
</feature>
<keyword evidence="3" id="KW-0645">Protease</keyword>
<keyword evidence="1" id="KW-1133">Transmembrane helix</keyword>
<organism evidence="3 4">
    <name type="scientific">Infirmifilum lucidum</name>
    <dbReference type="NCBI Taxonomy" id="2776706"/>
    <lineage>
        <taxon>Archaea</taxon>
        <taxon>Thermoproteota</taxon>
        <taxon>Thermoprotei</taxon>
        <taxon>Thermofilales</taxon>
        <taxon>Thermofilaceae</taxon>
        <taxon>Infirmifilum</taxon>
    </lineage>
</organism>
<evidence type="ECO:0000256" key="1">
    <source>
        <dbReference type="SAM" id="Phobius"/>
    </source>
</evidence>
<dbReference type="Pfam" id="PF02517">
    <property type="entry name" value="Rce1-like"/>
    <property type="match status" value="1"/>
</dbReference>
<sequence>MLEMLWLKVPVQESATTYILAPLLVTLALLICLLLEALAGKLDFTGITRAGIVRLGLLATVLLTVLSGYLAALTVNAIFALGEEAGWRGCLYHVLAPEIGCIRTVVVVGLLWARHCDSLARTQLSRAPHRRRSPVPCSHNLDVLPLFYLRETSGNILPAVSFHGAVNAWRDLTVAAASGLSDIEGGAWGYLA</sequence>
<dbReference type="KEGG" id="thel:IG193_07315"/>
<dbReference type="EMBL" id="CP062310">
    <property type="protein sequence ID" value="QOJ78557.1"/>
    <property type="molecule type" value="Genomic_DNA"/>
</dbReference>
<keyword evidence="3" id="KW-0482">Metalloprotease</keyword>
<dbReference type="RefSeq" id="WP_192818529.1">
    <property type="nucleotide sequence ID" value="NZ_CP062310.1"/>
</dbReference>
<evidence type="ECO:0000313" key="3">
    <source>
        <dbReference type="EMBL" id="QOJ78557.1"/>
    </source>
</evidence>
<dbReference type="InterPro" id="IPR042150">
    <property type="entry name" value="MmRce1-like"/>
</dbReference>